<organism evidence="15 16">
    <name type="scientific">candidate division WOR_3 bacterium SM1_77</name>
    <dbReference type="NCBI Taxonomy" id="1703778"/>
    <lineage>
        <taxon>Bacteria</taxon>
        <taxon>Bacteria division WOR-3</taxon>
    </lineage>
</organism>
<evidence type="ECO:0000256" key="5">
    <source>
        <dbReference type="ARBA" id="ARBA00022670"/>
    </source>
</evidence>
<feature type="transmembrane region" description="Helical" evidence="13">
    <location>
        <begin position="51"/>
        <end position="69"/>
    </location>
</feature>
<dbReference type="GO" id="GO:0046872">
    <property type="term" value="F:metal ion binding"/>
    <property type="evidence" value="ECO:0007669"/>
    <property type="project" value="UniProtKB-KW"/>
</dbReference>
<evidence type="ECO:0000259" key="14">
    <source>
        <dbReference type="Pfam" id="PF02163"/>
    </source>
</evidence>
<feature type="domain" description="Peptidase M50" evidence="14">
    <location>
        <begin position="124"/>
        <end position="176"/>
    </location>
</feature>
<comment type="similarity">
    <text evidence="3">Belongs to the peptidase M50B family.</text>
</comment>
<keyword evidence="10 13" id="KW-1133">Transmembrane helix</keyword>
<keyword evidence="8" id="KW-0378">Hydrolase</keyword>
<keyword evidence="11" id="KW-0482">Metalloprotease</keyword>
<keyword evidence="9" id="KW-0862">Zinc</keyword>
<keyword evidence="12 13" id="KW-0472">Membrane</keyword>
<comment type="caution">
    <text evidence="15">The sequence shown here is derived from an EMBL/GenBank/DDBJ whole genome shotgun (WGS) entry which is preliminary data.</text>
</comment>
<evidence type="ECO:0000256" key="4">
    <source>
        <dbReference type="ARBA" id="ARBA00022475"/>
    </source>
</evidence>
<protein>
    <recommendedName>
        <fullName evidence="14">Peptidase M50 domain-containing protein</fullName>
    </recommendedName>
</protein>
<gene>
    <name evidence="15" type="ORF">AMJ74_06315</name>
</gene>
<dbReference type="EMBL" id="LJVE01000139">
    <property type="protein sequence ID" value="KPL12724.1"/>
    <property type="molecule type" value="Genomic_DNA"/>
</dbReference>
<dbReference type="InterPro" id="IPR008915">
    <property type="entry name" value="Peptidase_M50"/>
</dbReference>
<evidence type="ECO:0000256" key="2">
    <source>
        <dbReference type="ARBA" id="ARBA00004651"/>
    </source>
</evidence>
<name>A0A0S8JSE5_UNCW3</name>
<evidence type="ECO:0000256" key="3">
    <source>
        <dbReference type="ARBA" id="ARBA00007931"/>
    </source>
</evidence>
<dbReference type="Proteomes" id="UP000050975">
    <property type="component" value="Unassembled WGS sequence"/>
</dbReference>
<evidence type="ECO:0000256" key="1">
    <source>
        <dbReference type="ARBA" id="ARBA00001947"/>
    </source>
</evidence>
<comment type="subcellular location">
    <subcellularLocation>
        <location evidence="2">Cell membrane</location>
        <topology evidence="2">Multi-pass membrane protein</topology>
    </subcellularLocation>
</comment>
<evidence type="ECO:0000256" key="12">
    <source>
        <dbReference type="ARBA" id="ARBA00023136"/>
    </source>
</evidence>
<comment type="cofactor">
    <cofactor evidence="1">
        <name>Zn(2+)</name>
        <dbReference type="ChEBI" id="CHEBI:29105"/>
    </cofactor>
</comment>
<keyword evidence="5" id="KW-0645">Protease</keyword>
<evidence type="ECO:0000256" key="8">
    <source>
        <dbReference type="ARBA" id="ARBA00022801"/>
    </source>
</evidence>
<reference evidence="15 16" key="1">
    <citation type="journal article" date="2015" name="Microbiome">
        <title>Genomic resolution of linkages in carbon, nitrogen, and sulfur cycling among widespread estuary sediment bacteria.</title>
        <authorList>
            <person name="Baker B.J."/>
            <person name="Lazar C.S."/>
            <person name="Teske A.P."/>
            <person name="Dick G.J."/>
        </authorList>
    </citation>
    <scope>NUCLEOTIDE SEQUENCE [LARGE SCALE GENOMIC DNA]</scope>
    <source>
        <strain evidence="15">SM1_77</strain>
    </source>
</reference>
<keyword evidence="4" id="KW-1003">Cell membrane</keyword>
<evidence type="ECO:0000256" key="9">
    <source>
        <dbReference type="ARBA" id="ARBA00022833"/>
    </source>
</evidence>
<sequence>MTSLLGYVLSLPAILIVITIHEYFHGYVAFRLGDPTAKFAGRLTFNPLKHIDVFGFIAFLIFRFGWAKPVPINPYNFRDMRKGMLYTSIAGPLSNLLFAIPLGLVIRFFPGLLHNNLFLPVGGIIGFGLFYSLILSAFNLIPIPPLDGSKALFSLLPARYANIEYWLERYGFMLLIGLIFFDRITGIPVLWGWIGPFVTFFGQLFAGTPAFWAFIQKFWI</sequence>
<dbReference type="PANTHER" id="PTHR35864">
    <property type="entry name" value="ZINC METALLOPROTEASE MJ0611-RELATED"/>
    <property type="match status" value="1"/>
</dbReference>
<dbReference type="GO" id="GO:0005886">
    <property type="term" value="C:plasma membrane"/>
    <property type="evidence" value="ECO:0007669"/>
    <property type="project" value="UniProtKB-SubCell"/>
</dbReference>
<accession>A0A0S8JSE5</accession>
<evidence type="ECO:0000256" key="6">
    <source>
        <dbReference type="ARBA" id="ARBA00022692"/>
    </source>
</evidence>
<dbReference type="Pfam" id="PF02163">
    <property type="entry name" value="Peptidase_M50"/>
    <property type="match status" value="1"/>
</dbReference>
<evidence type="ECO:0000256" key="11">
    <source>
        <dbReference type="ARBA" id="ARBA00023049"/>
    </source>
</evidence>
<keyword evidence="6 13" id="KW-0812">Transmembrane</keyword>
<evidence type="ECO:0000313" key="15">
    <source>
        <dbReference type="EMBL" id="KPL12724.1"/>
    </source>
</evidence>
<dbReference type="InterPro" id="IPR044537">
    <property type="entry name" value="Rip2-like"/>
</dbReference>
<dbReference type="PATRIC" id="fig|1703778.3.peg.1109"/>
<feature type="transmembrane region" description="Helical" evidence="13">
    <location>
        <begin position="117"/>
        <end position="143"/>
    </location>
</feature>
<evidence type="ECO:0000256" key="7">
    <source>
        <dbReference type="ARBA" id="ARBA00022723"/>
    </source>
</evidence>
<dbReference type="GO" id="GO:0006508">
    <property type="term" value="P:proteolysis"/>
    <property type="evidence" value="ECO:0007669"/>
    <property type="project" value="UniProtKB-KW"/>
</dbReference>
<feature type="transmembrane region" description="Helical" evidence="13">
    <location>
        <begin position="6"/>
        <end position="30"/>
    </location>
</feature>
<evidence type="ECO:0000313" key="16">
    <source>
        <dbReference type="Proteomes" id="UP000050975"/>
    </source>
</evidence>
<evidence type="ECO:0000256" key="13">
    <source>
        <dbReference type="SAM" id="Phobius"/>
    </source>
</evidence>
<dbReference type="CDD" id="cd06158">
    <property type="entry name" value="S2P-M50_like_1"/>
    <property type="match status" value="1"/>
</dbReference>
<feature type="transmembrane region" description="Helical" evidence="13">
    <location>
        <begin position="193"/>
        <end position="215"/>
    </location>
</feature>
<dbReference type="AlphaFoldDB" id="A0A0S8JSE5"/>
<feature type="transmembrane region" description="Helical" evidence="13">
    <location>
        <begin position="163"/>
        <end position="181"/>
    </location>
</feature>
<evidence type="ECO:0000256" key="10">
    <source>
        <dbReference type="ARBA" id="ARBA00022989"/>
    </source>
</evidence>
<feature type="transmembrane region" description="Helical" evidence="13">
    <location>
        <begin position="89"/>
        <end position="110"/>
    </location>
</feature>
<dbReference type="PANTHER" id="PTHR35864:SF1">
    <property type="entry name" value="ZINC METALLOPROTEASE YWHC-RELATED"/>
    <property type="match status" value="1"/>
</dbReference>
<dbReference type="GO" id="GO:0008237">
    <property type="term" value="F:metallopeptidase activity"/>
    <property type="evidence" value="ECO:0007669"/>
    <property type="project" value="UniProtKB-KW"/>
</dbReference>
<keyword evidence="7" id="KW-0479">Metal-binding</keyword>
<proteinExistence type="inferred from homology"/>
<dbReference type="InterPro" id="IPR052348">
    <property type="entry name" value="Metallopeptidase_M50B"/>
</dbReference>